<accession>A0A1F7X8M8</accession>
<dbReference type="PRINTS" id="PR00080">
    <property type="entry name" value="SDRFAMILY"/>
</dbReference>
<keyword evidence="2" id="KW-0560">Oxidoreductase</keyword>
<comment type="caution">
    <text evidence="3">The sequence shown here is derived from an EMBL/GenBank/DDBJ whole genome shotgun (WGS) entry which is preliminary data.</text>
</comment>
<sequence>MELKDKVVLITGSSSGIGEATAYLFAKEGAKIIINSKTNTVGGKKVAKKIVEDGGNAIYLQADVSDPKQVKKLFKAIIKKYKTIDILINNAGITRTLDFFSSKKDEWIQEFNDNFFGTVLCSQEAAKIMKKKGEGKILNTASIRGLEHTGREGIMAYSAAKAAVVNFTKTLAKLLAPRIQVNAIAPGFVYTPNYDPLPKELKNKFIDNTLLKRWIKVDEIARAFVFLAKAEAITGEVMVVDAGFTLKDG</sequence>
<dbReference type="GO" id="GO:0006633">
    <property type="term" value="P:fatty acid biosynthetic process"/>
    <property type="evidence" value="ECO:0007669"/>
    <property type="project" value="TreeGrafter"/>
</dbReference>
<evidence type="ECO:0000256" key="1">
    <source>
        <dbReference type="ARBA" id="ARBA00006484"/>
    </source>
</evidence>
<gene>
    <name evidence="3" type="ORF">A2Z22_01250</name>
</gene>
<dbReference type="CDD" id="cd05233">
    <property type="entry name" value="SDR_c"/>
    <property type="match status" value="1"/>
</dbReference>
<dbReference type="EMBL" id="MGFS01000018">
    <property type="protein sequence ID" value="OGM11392.1"/>
    <property type="molecule type" value="Genomic_DNA"/>
</dbReference>
<dbReference type="GO" id="GO:0016616">
    <property type="term" value="F:oxidoreductase activity, acting on the CH-OH group of donors, NAD or NADP as acceptor"/>
    <property type="evidence" value="ECO:0007669"/>
    <property type="project" value="TreeGrafter"/>
</dbReference>
<dbReference type="PANTHER" id="PTHR42760">
    <property type="entry name" value="SHORT-CHAIN DEHYDROGENASES/REDUCTASES FAMILY MEMBER"/>
    <property type="match status" value="1"/>
</dbReference>
<evidence type="ECO:0000256" key="2">
    <source>
        <dbReference type="ARBA" id="ARBA00023002"/>
    </source>
</evidence>
<dbReference type="InterPro" id="IPR002347">
    <property type="entry name" value="SDR_fam"/>
</dbReference>
<name>A0A1F7X8M8_9BACT</name>
<dbReference type="PANTHER" id="PTHR42760:SF133">
    <property type="entry name" value="3-OXOACYL-[ACYL-CARRIER-PROTEIN] REDUCTASE"/>
    <property type="match status" value="1"/>
</dbReference>
<dbReference type="Gene3D" id="3.40.50.720">
    <property type="entry name" value="NAD(P)-binding Rossmann-like Domain"/>
    <property type="match status" value="1"/>
</dbReference>
<dbReference type="InterPro" id="IPR036291">
    <property type="entry name" value="NAD(P)-bd_dom_sf"/>
</dbReference>
<organism evidence="3 4">
    <name type="scientific">Candidatus Woesebacteria bacterium RBG_16_34_12</name>
    <dbReference type="NCBI Taxonomy" id="1802480"/>
    <lineage>
        <taxon>Bacteria</taxon>
        <taxon>Candidatus Woeseibacteriota</taxon>
    </lineage>
</organism>
<evidence type="ECO:0000313" key="3">
    <source>
        <dbReference type="EMBL" id="OGM11392.1"/>
    </source>
</evidence>
<dbReference type="Proteomes" id="UP000177053">
    <property type="component" value="Unassembled WGS sequence"/>
</dbReference>
<dbReference type="Pfam" id="PF13561">
    <property type="entry name" value="adh_short_C2"/>
    <property type="match status" value="1"/>
</dbReference>
<evidence type="ECO:0000313" key="4">
    <source>
        <dbReference type="Proteomes" id="UP000177053"/>
    </source>
</evidence>
<evidence type="ECO:0008006" key="5">
    <source>
        <dbReference type="Google" id="ProtNLM"/>
    </source>
</evidence>
<proteinExistence type="inferred from homology"/>
<dbReference type="FunFam" id="3.40.50.720:FF:000084">
    <property type="entry name" value="Short-chain dehydrogenase reductase"/>
    <property type="match status" value="1"/>
</dbReference>
<protein>
    <recommendedName>
        <fullName evidence="5">3-oxoacyl-ACP reductase</fullName>
    </recommendedName>
</protein>
<dbReference type="SUPFAM" id="SSF51735">
    <property type="entry name" value="NAD(P)-binding Rossmann-fold domains"/>
    <property type="match status" value="1"/>
</dbReference>
<dbReference type="GO" id="GO:0048038">
    <property type="term" value="F:quinone binding"/>
    <property type="evidence" value="ECO:0007669"/>
    <property type="project" value="TreeGrafter"/>
</dbReference>
<dbReference type="AlphaFoldDB" id="A0A1F7X8M8"/>
<comment type="similarity">
    <text evidence="1">Belongs to the short-chain dehydrogenases/reductases (SDR) family.</text>
</comment>
<dbReference type="PRINTS" id="PR00081">
    <property type="entry name" value="GDHRDH"/>
</dbReference>
<reference evidence="3 4" key="1">
    <citation type="journal article" date="2016" name="Nat. Commun.">
        <title>Thousands of microbial genomes shed light on interconnected biogeochemical processes in an aquifer system.</title>
        <authorList>
            <person name="Anantharaman K."/>
            <person name="Brown C.T."/>
            <person name="Hug L.A."/>
            <person name="Sharon I."/>
            <person name="Castelle C.J."/>
            <person name="Probst A.J."/>
            <person name="Thomas B.C."/>
            <person name="Singh A."/>
            <person name="Wilkins M.J."/>
            <person name="Karaoz U."/>
            <person name="Brodie E.L."/>
            <person name="Williams K.H."/>
            <person name="Hubbard S.S."/>
            <person name="Banfield J.F."/>
        </authorList>
    </citation>
    <scope>NUCLEOTIDE SEQUENCE [LARGE SCALE GENOMIC DNA]</scope>
</reference>